<sequence length="96" mass="11170">MDQVNTNKQKLELDYLDSKFIQFVFKEHYIQNVNNKMGSVEKKLKTEEKRARGQEPKSSIAHVHSKSEETEEIKETGEKEEIGEMGEMDNDGYTSE</sequence>
<evidence type="ECO:0000256" key="1">
    <source>
        <dbReference type="SAM" id="MobiDB-lite"/>
    </source>
</evidence>
<protein>
    <submittedName>
        <fullName evidence="2">Uncharacterized protein</fullName>
    </submittedName>
</protein>
<gene>
    <name evidence="2" type="ORF">Glove_230g72</name>
</gene>
<name>A0A397IH66_9GLOM</name>
<dbReference type="Proteomes" id="UP000266861">
    <property type="component" value="Unassembled WGS sequence"/>
</dbReference>
<accession>A0A397IH66</accession>
<feature type="region of interest" description="Disordered" evidence="1">
    <location>
        <begin position="47"/>
        <end position="96"/>
    </location>
</feature>
<proteinExistence type="predicted"/>
<evidence type="ECO:0000313" key="3">
    <source>
        <dbReference type="Proteomes" id="UP000266861"/>
    </source>
</evidence>
<evidence type="ECO:0000313" key="2">
    <source>
        <dbReference type="EMBL" id="RHZ73568.1"/>
    </source>
</evidence>
<feature type="compositionally biased region" description="Basic and acidic residues" evidence="1">
    <location>
        <begin position="65"/>
        <end position="82"/>
    </location>
</feature>
<comment type="caution">
    <text evidence="2">The sequence shown here is derived from an EMBL/GenBank/DDBJ whole genome shotgun (WGS) entry which is preliminary data.</text>
</comment>
<reference evidence="2 3" key="1">
    <citation type="submission" date="2018-08" db="EMBL/GenBank/DDBJ databases">
        <title>Genome and evolution of the arbuscular mycorrhizal fungus Diversispora epigaea (formerly Glomus versiforme) and its bacterial endosymbionts.</title>
        <authorList>
            <person name="Sun X."/>
            <person name="Fei Z."/>
            <person name="Harrison M."/>
        </authorList>
    </citation>
    <scope>NUCLEOTIDE SEQUENCE [LARGE SCALE GENOMIC DNA]</scope>
    <source>
        <strain evidence="2 3">IT104</strain>
    </source>
</reference>
<organism evidence="2 3">
    <name type="scientific">Diversispora epigaea</name>
    <dbReference type="NCBI Taxonomy" id="1348612"/>
    <lineage>
        <taxon>Eukaryota</taxon>
        <taxon>Fungi</taxon>
        <taxon>Fungi incertae sedis</taxon>
        <taxon>Mucoromycota</taxon>
        <taxon>Glomeromycotina</taxon>
        <taxon>Glomeromycetes</taxon>
        <taxon>Diversisporales</taxon>
        <taxon>Diversisporaceae</taxon>
        <taxon>Diversispora</taxon>
    </lineage>
</organism>
<dbReference type="EMBL" id="PQFF01000213">
    <property type="protein sequence ID" value="RHZ73568.1"/>
    <property type="molecule type" value="Genomic_DNA"/>
</dbReference>
<dbReference type="AlphaFoldDB" id="A0A397IH66"/>
<keyword evidence="3" id="KW-1185">Reference proteome</keyword>